<evidence type="ECO:0000313" key="13">
    <source>
        <dbReference type="EMBL" id="TNY22876.1"/>
    </source>
</evidence>
<feature type="binding site" evidence="9">
    <location>
        <begin position="250"/>
        <end position="257"/>
    </location>
    <ligand>
        <name>ATP</name>
        <dbReference type="ChEBI" id="CHEBI:30616"/>
    </ligand>
</feature>
<keyword evidence="13" id="KW-0378">Hydrolase</keyword>
<keyword evidence="7" id="KW-0206">Cytoskeleton</keyword>
<evidence type="ECO:0000256" key="11">
    <source>
        <dbReference type="SAM" id="MobiDB-lite"/>
    </source>
</evidence>
<sequence length="1276" mass="139229">MYSFVTRRVAVGPARKELPRLIRRGRSRRDTNEVTCGKVEEVEGPVETTSRRRLRHHSIRSHARPGPMASMRRPALGTSTTGRRPAASRHAPTSLASSAASSTAGSLVSPPLPGLRGSRDAQDPRNKRETTGDGNIQVVVRCRGISPSERVHAVPVVAEVKATRGTEVKLTDPNPTIPSSANLGSASLASTPAAQTKTWDFGEHPHEAGREPRGTVYGPDADQGMLYTDVAKPILQQVLQGYNCTIFAYGQTGTGKTYTMEGNLSPYHGTFHPDAGIIPRTLYSLFDRLVESKCEYSVRCSFIELYNEELRDLNSPDSADLSPTSSTAPSPEPGVKPAAAQAPKALRIYEETKNGSTGVVIQGLEETFINNAEDGLRVLRRGSERRQIAATNCNERSSRSHSIFTINVHIKDNSKEGQDVLKVGKLNLVDLAGSENVGRSGAVQGRAREAGMINASLLALGRVINQLVDKSDSAKKQHIAYRESKLTRLLQDSLGGRTKTTIVATISPVSYEETASTLTYAHQAKSIQNRPEVNQRVSRNVLLNQFATEIERLKADLNAARGNEGVFVSKETWDELEEGRRNYDETKRKLEIAESQLQTTRDQFEQNFRLLSTREEQLRKTTDELGVVKAELGSTRVDLEGTRLRLAQQEVLRDAFETSREGWKDSAAGALDDVEGLRAKLERKSEVERTNLAVIADARSAIAARTQEIDERTTQLRTAQDQFVNQLAEQLDELATRQRAHLASTTETVNMHLSDFASSLADLASVTSTASTDSTSFRNLVESTCATLSRTLSERAAHVEAEQRAQQIELEERIRAHDCAIGSHIEALLAPAHEARQQCVALLDDDAHALAALREADAAALSDENCRLKSVVARLQAHLADEAAQLRSEEESILARVKAELATASERRLRGLEAAYGEAENALDGVVAAKEDAVRDREEALSGLAERNGQVKERLVEMAEQCAKAAAEGQEVRCLSRGVDGTLTLSLRRASRLRSHESATTWAALLGRPQTHDGNSSLASAAQHLSSTLALPKPTCSRAAPAPSRVRPSSLSCHSRARRARRGRTRRAQRNTTPTRRACLPLTACVLSSFPSLPRFQRADLASAFRSSTATPHLPTAASATSPRPRRSCRTTSRTTCPPACGTTSRQARPRARATGRRTASCPRSTSTATGRRSSSGCSPSGPRTPPPPPSARRPSGSRRGSRRRTRPRRRRRAQQRTATPRARARPPRPSWCGCRCPPSRGTRSCTPSPRTRTRTRRARSTSSGGSSPRRWASAT</sequence>
<dbReference type="SMART" id="SM00129">
    <property type="entry name" value="KISc"/>
    <property type="match status" value="1"/>
</dbReference>
<dbReference type="PROSITE" id="PS50067">
    <property type="entry name" value="KINESIN_MOTOR_2"/>
    <property type="match status" value="1"/>
</dbReference>
<dbReference type="GO" id="GO:0000073">
    <property type="term" value="P:initial mitotic spindle pole body separation"/>
    <property type="evidence" value="ECO:0007669"/>
    <property type="project" value="TreeGrafter"/>
</dbReference>
<feature type="compositionally biased region" description="Low complexity" evidence="11">
    <location>
        <begin position="1261"/>
        <end position="1276"/>
    </location>
</feature>
<dbReference type="CDD" id="cd01364">
    <property type="entry name" value="KISc_BimC_Eg5"/>
    <property type="match status" value="1"/>
</dbReference>
<feature type="compositionally biased region" description="Low complexity" evidence="11">
    <location>
        <begin position="1238"/>
        <end position="1251"/>
    </location>
</feature>
<dbReference type="GO" id="GO:0005876">
    <property type="term" value="C:spindle microtubule"/>
    <property type="evidence" value="ECO:0007669"/>
    <property type="project" value="TreeGrafter"/>
</dbReference>
<dbReference type="PRINTS" id="PR00380">
    <property type="entry name" value="KINESINHEAVY"/>
</dbReference>
<evidence type="ECO:0000256" key="2">
    <source>
        <dbReference type="ARBA" id="ARBA00022490"/>
    </source>
</evidence>
<feature type="region of interest" description="Disordered" evidence="11">
    <location>
        <begin position="28"/>
        <end position="135"/>
    </location>
</feature>
<protein>
    <submittedName>
        <fullName evidence="13">P-loop containing nucleoside triphosphate hydrolase protein</fullName>
    </submittedName>
</protein>
<keyword evidence="6 9" id="KW-0505">Motor protein</keyword>
<evidence type="ECO:0000256" key="7">
    <source>
        <dbReference type="ARBA" id="ARBA00023212"/>
    </source>
</evidence>
<dbReference type="InterPro" id="IPR036961">
    <property type="entry name" value="Kinesin_motor_dom_sf"/>
</dbReference>
<feature type="compositionally biased region" description="Basic and acidic residues" evidence="11">
    <location>
        <begin position="117"/>
        <end position="131"/>
    </location>
</feature>
<evidence type="ECO:0000256" key="10">
    <source>
        <dbReference type="SAM" id="Coils"/>
    </source>
</evidence>
<evidence type="ECO:0000256" key="4">
    <source>
        <dbReference type="ARBA" id="ARBA00022741"/>
    </source>
</evidence>
<feature type="compositionally biased region" description="Basic residues" evidence="11">
    <location>
        <begin position="51"/>
        <end position="63"/>
    </location>
</feature>
<feature type="compositionally biased region" description="Low complexity" evidence="11">
    <location>
        <begin position="1130"/>
        <end position="1141"/>
    </location>
</feature>
<feature type="compositionally biased region" description="Low complexity" evidence="11">
    <location>
        <begin position="315"/>
        <end position="329"/>
    </location>
</feature>
<evidence type="ECO:0000256" key="6">
    <source>
        <dbReference type="ARBA" id="ARBA00023175"/>
    </source>
</evidence>
<evidence type="ECO:0000256" key="3">
    <source>
        <dbReference type="ARBA" id="ARBA00022701"/>
    </source>
</evidence>
<keyword evidence="3" id="KW-0493">Microtubule</keyword>
<dbReference type="GO" id="GO:0016787">
    <property type="term" value="F:hydrolase activity"/>
    <property type="evidence" value="ECO:0007669"/>
    <property type="project" value="UniProtKB-KW"/>
</dbReference>
<dbReference type="InterPro" id="IPR047149">
    <property type="entry name" value="KIF11-like"/>
</dbReference>
<keyword evidence="4 9" id="KW-0547">Nucleotide-binding</keyword>
<dbReference type="InterPro" id="IPR019821">
    <property type="entry name" value="Kinesin_motor_CS"/>
</dbReference>
<evidence type="ECO:0000256" key="5">
    <source>
        <dbReference type="ARBA" id="ARBA00022840"/>
    </source>
</evidence>
<dbReference type="InterPro" id="IPR027417">
    <property type="entry name" value="P-loop_NTPase"/>
</dbReference>
<dbReference type="EMBL" id="SOZI01000019">
    <property type="protein sequence ID" value="TNY22876.1"/>
    <property type="molecule type" value="Genomic_DNA"/>
</dbReference>
<evidence type="ECO:0000256" key="9">
    <source>
        <dbReference type="PROSITE-ProRule" id="PRU00283"/>
    </source>
</evidence>
<dbReference type="PANTHER" id="PTHR47970:SF12">
    <property type="entry name" value="KINESIN FAMILY MEMBER 11"/>
    <property type="match status" value="1"/>
</dbReference>
<feature type="compositionally biased region" description="Basic residues" evidence="11">
    <location>
        <begin position="1055"/>
        <end position="1069"/>
    </location>
</feature>
<dbReference type="InterPro" id="IPR001752">
    <property type="entry name" value="Kinesin_motor_dom"/>
</dbReference>
<feature type="compositionally biased region" description="Low complexity" evidence="11">
    <location>
        <begin position="91"/>
        <end position="109"/>
    </location>
</feature>
<keyword evidence="10" id="KW-0175">Coiled coil</keyword>
<comment type="subcellular location">
    <subcellularLocation>
        <location evidence="1">Cytoplasm</location>
        <location evidence="1">Cytoskeleton</location>
    </subcellularLocation>
</comment>
<feature type="coiled-coil region" evidence="10">
    <location>
        <begin position="872"/>
        <end position="922"/>
    </location>
</feature>
<feature type="region of interest" description="Disordered" evidence="11">
    <location>
        <begin position="313"/>
        <end position="341"/>
    </location>
</feature>
<dbReference type="AlphaFoldDB" id="A0A5C5G2V5"/>
<dbReference type="GO" id="GO:0008574">
    <property type="term" value="F:plus-end-directed microtubule motor activity"/>
    <property type="evidence" value="ECO:0007669"/>
    <property type="project" value="TreeGrafter"/>
</dbReference>
<gene>
    <name evidence="13" type="ORF">DMC30DRAFT_102825</name>
</gene>
<reference evidence="13 14" key="1">
    <citation type="submission" date="2019-03" db="EMBL/GenBank/DDBJ databases">
        <title>Rhodosporidium diobovatum UCD-FST 08-225 genome sequencing, assembly, and annotation.</title>
        <authorList>
            <person name="Fakankun I.U."/>
            <person name="Fristensky B."/>
            <person name="Levin D.B."/>
        </authorList>
    </citation>
    <scope>NUCLEOTIDE SEQUENCE [LARGE SCALE GENOMIC DNA]</scope>
    <source>
        <strain evidence="13 14">UCD-FST 08-225</strain>
    </source>
</reference>
<keyword evidence="5 9" id="KW-0067">ATP-binding</keyword>
<proteinExistence type="inferred from homology"/>
<dbReference type="GO" id="GO:0005634">
    <property type="term" value="C:nucleus"/>
    <property type="evidence" value="ECO:0007669"/>
    <property type="project" value="TreeGrafter"/>
</dbReference>
<dbReference type="GO" id="GO:0007018">
    <property type="term" value="P:microtubule-based movement"/>
    <property type="evidence" value="ECO:0007669"/>
    <property type="project" value="InterPro"/>
</dbReference>
<keyword evidence="2" id="KW-0963">Cytoplasm</keyword>
<dbReference type="GO" id="GO:0005524">
    <property type="term" value="F:ATP binding"/>
    <property type="evidence" value="ECO:0007669"/>
    <property type="project" value="UniProtKB-UniRule"/>
</dbReference>
<dbReference type="STRING" id="5288.A0A5C5G2V5"/>
<feature type="coiled-coil region" evidence="10">
    <location>
        <begin position="543"/>
        <end position="607"/>
    </location>
</feature>
<feature type="domain" description="Kinesin motor" evidence="12">
    <location>
        <begin position="135"/>
        <end position="527"/>
    </location>
</feature>
<feature type="region of interest" description="Disordered" evidence="11">
    <location>
        <begin position="1033"/>
        <end position="1075"/>
    </location>
</feature>
<dbReference type="Gene3D" id="3.40.850.10">
    <property type="entry name" value="Kinesin motor domain"/>
    <property type="match status" value="1"/>
</dbReference>
<feature type="compositionally biased region" description="Low complexity" evidence="11">
    <location>
        <begin position="1157"/>
        <end position="1182"/>
    </location>
</feature>
<dbReference type="GO" id="GO:0072686">
    <property type="term" value="C:mitotic spindle"/>
    <property type="evidence" value="ECO:0007669"/>
    <property type="project" value="TreeGrafter"/>
</dbReference>
<dbReference type="PANTHER" id="PTHR47970">
    <property type="entry name" value="KINESIN-LIKE PROTEIN KIF11"/>
    <property type="match status" value="1"/>
</dbReference>
<dbReference type="PROSITE" id="PS00411">
    <property type="entry name" value="KINESIN_MOTOR_1"/>
    <property type="match status" value="1"/>
</dbReference>
<keyword evidence="14" id="KW-1185">Reference proteome</keyword>
<dbReference type="InterPro" id="IPR047241">
    <property type="entry name" value="KIF11-like_kin_motor_dom"/>
</dbReference>
<evidence type="ECO:0000259" key="12">
    <source>
        <dbReference type="PROSITE" id="PS50067"/>
    </source>
</evidence>
<feature type="region of interest" description="Disordered" evidence="11">
    <location>
        <begin position="1108"/>
        <end position="1276"/>
    </location>
</feature>
<accession>A0A5C5G2V5</accession>
<dbReference type="SUPFAM" id="SSF52540">
    <property type="entry name" value="P-loop containing nucleoside triphosphate hydrolases"/>
    <property type="match status" value="1"/>
</dbReference>
<comment type="caution">
    <text evidence="13">The sequence shown here is derived from an EMBL/GenBank/DDBJ whole genome shotgun (WGS) entry which is preliminary data.</text>
</comment>
<evidence type="ECO:0000256" key="1">
    <source>
        <dbReference type="ARBA" id="ARBA00004245"/>
    </source>
</evidence>
<evidence type="ECO:0000313" key="14">
    <source>
        <dbReference type="Proteomes" id="UP000311382"/>
    </source>
</evidence>
<organism evidence="13 14">
    <name type="scientific">Rhodotorula diobovata</name>
    <dbReference type="NCBI Taxonomy" id="5288"/>
    <lineage>
        <taxon>Eukaryota</taxon>
        <taxon>Fungi</taxon>
        <taxon>Dikarya</taxon>
        <taxon>Basidiomycota</taxon>
        <taxon>Pucciniomycotina</taxon>
        <taxon>Microbotryomycetes</taxon>
        <taxon>Sporidiobolales</taxon>
        <taxon>Sporidiobolaceae</taxon>
        <taxon>Rhodotorula</taxon>
    </lineage>
</organism>
<dbReference type="OrthoDB" id="3176171at2759"/>
<feature type="compositionally biased region" description="Basic residues" evidence="11">
    <location>
        <begin position="1196"/>
        <end position="1215"/>
    </location>
</feature>
<comment type="similarity">
    <text evidence="8">Belongs to the TRAFAC class myosin-kinesin ATPase superfamily. Kinesin family. KIN-5/BimC subfamily.</text>
</comment>
<feature type="compositionally biased region" description="Pro residues" evidence="11">
    <location>
        <begin position="1183"/>
        <end position="1192"/>
    </location>
</feature>
<evidence type="ECO:0000256" key="8">
    <source>
        <dbReference type="ARBA" id="ARBA00034704"/>
    </source>
</evidence>
<name>A0A5C5G2V5_9BASI</name>
<dbReference type="GO" id="GO:0008017">
    <property type="term" value="F:microtubule binding"/>
    <property type="evidence" value="ECO:0007669"/>
    <property type="project" value="InterPro"/>
</dbReference>
<dbReference type="Pfam" id="PF00225">
    <property type="entry name" value="Kinesin"/>
    <property type="match status" value="1"/>
</dbReference>
<dbReference type="Proteomes" id="UP000311382">
    <property type="component" value="Unassembled WGS sequence"/>
</dbReference>